<dbReference type="EMBL" id="CAJNNV010031347">
    <property type="protein sequence ID" value="CAE8635777.1"/>
    <property type="molecule type" value="Genomic_DNA"/>
</dbReference>
<dbReference type="PANTHER" id="PTHR19211:SF14">
    <property type="entry name" value="ATP-BINDING CASSETTE SUB-FAMILY F MEMBER 1"/>
    <property type="match status" value="1"/>
</dbReference>
<dbReference type="InterPro" id="IPR050611">
    <property type="entry name" value="ABCF"/>
</dbReference>
<comment type="caution">
    <text evidence="3">The sequence shown here is derived from an EMBL/GenBank/DDBJ whole genome shotgun (WGS) entry which is preliminary data.</text>
</comment>
<keyword evidence="1" id="KW-0677">Repeat</keyword>
<dbReference type="InterPro" id="IPR027417">
    <property type="entry name" value="P-loop_NTPase"/>
</dbReference>
<evidence type="ECO:0000313" key="4">
    <source>
        <dbReference type="Proteomes" id="UP000654075"/>
    </source>
</evidence>
<organism evidence="3 4">
    <name type="scientific">Polarella glacialis</name>
    <name type="common">Dinoflagellate</name>
    <dbReference type="NCBI Taxonomy" id="89957"/>
    <lineage>
        <taxon>Eukaryota</taxon>
        <taxon>Sar</taxon>
        <taxon>Alveolata</taxon>
        <taxon>Dinophyceae</taxon>
        <taxon>Suessiales</taxon>
        <taxon>Suessiaceae</taxon>
        <taxon>Polarella</taxon>
    </lineage>
</organism>
<dbReference type="Proteomes" id="UP000654075">
    <property type="component" value="Unassembled WGS sequence"/>
</dbReference>
<dbReference type="SUPFAM" id="SSF48371">
    <property type="entry name" value="ARM repeat"/>
    <property type="match status" value="1"/>
</dbReference>
<dbReference type="Gene3D" id="1.25.10.10">
    <property type="entry name" value="Leucine-rich Repeat Variant"/>
    <property type="match status" value="2"/>
</dbReference>
<accession>A0A813HDM9</accession>
<dbReference type="InterPro" id="IPR016024">
    <property type="entry name" value="ARM-type_fold"/>
</dbReference>
<protein>
    <submittedName>
        <fullName evidence="3">Uncharacterized protein</fullName>
    </submittedName>
</protein>
<dbReference type="InterPro" id="IPR004155">
    <property type="entry name" value="PBS_lyase_HEAT"/>
</dbReference>
<proteinExistence type="predicted"/>
<keyword evidence="4" id="KW-1185">Reference proteome</keyword>
<dbReference type="OrthoDB" id="416213at2759"/>
<sequence>MEALKAAISAGEHGSTSSLQPILACTKDQAPALRQTALSALTYLVDKGDSEALVALTIAAGTCRLDDADSCVRQAARALLATLAEKSQPSLIAALSAIATCSRTDAQLRQEAVEALSAMALRGDKTAVAAVTRSLECACLEVRREAVAALGDIAAYNDPEVIALLCDCCADPDPTVRSALAHASAIVAPRGDLDMVRALRTLLEDSHSEVRARALMALAAIAQPGDQQTLAAVSACAADPDERVRAAVSRASAMLEIPLPAARETDFHPPQPLPIEGVKSKKTALLRFSADMCVKSSCCAATCSPSSSSSLFVSLSSRIALKIGGAGATQSLAAIMQLEACVWRHPRARIGFIARNAAQQLSVEHGKRTPLEYLSTLALQQEHSTSEVSQSSAAAHLEHFGIHRAAAGLSIAELPRSELACLLLAAAFWPRPPQVLVLEEPTAWGFSDLPSSLLRHLVGNNNSNGNSNDNSNNNNNSNNNSSISSSSNRSFQGGVVLATESEELARSFADERWVLTHGLLQQDCC</sequence>
<dbReference type="AlphaFoldDB" id="A0A813HDM9"/>
<dbReference type="Pfam" id="PF13646">
    <property type="entry name" value="HEAT_2"/>
    <property type="match status" value="1"/>
</dbReference>
<gene>
    <name evidence="3" type="ORF">PGLA1383_LOCUS51343</name>
</gene>
<reference evidence="3" key="1">
    <citation type="submission" date="2021-02" db="EMBL/GenBank/DDBJ databases">
        <authorList>
            <person name="Dougan E. K."/>
            <person name="Rhodes N."/>
            <person name="Thang M."/>
            <person name="Chan C."/>
        </authorList>
    </citation>
    <scope>NUCLEOTIDE SEQUENCE</scope>
</reference>
<feature type="region of interest" description="Disordered" evidence="2">
    <location>
        <begin position="457"/>
        <end position="488"/>
    </location>
</feature>
<evidence type="ECO:0000313" key="3">
    <source>
        <dbReference type="EMBL" id="CAE8635777.1"/>
    </source>
</evidence>
<name>A0A813HDM9_POLGL</name>
<dbReference type="PANTHER" id="PTHR19211">
    <property type="entry name" value="ATP-BINDING TRANSPORT PROTEIN-RELATED"/>
    <property type="match status" value="1"/>
</dbReference>
<feature type="compositionally biased region" description="Low complexity" evidence="2">
    <location>
        <begin position="460"/>
        <end position="488"/>
    </location>
</feature>
<dbReference type="GO" id="GO:0005524">
    <property type="term" value="F:ATP binding"/>
    <property type="evidence" value="ECO:0007669"/>
    <property type="project" value="TreeGrafter"/>
</dbReference>
<evidence type="ECO:0000256" key="1">
    <source>
        <dbReference type="ARBA" id="ARBA00022737"/>
    </source>
</evidence>
<dbReference type="Gene3D" id="3.40.50.300">
    <property type="entry name" value="P-loop containing nucleotide triphosphate hydrolases"/>
    <property type="match status" value="1"/>
</dbReference>
<evidence type="ECO:0000256" key="2">
    <source>
        <dbReference type="SAM" id="MobiDB-lite"/>
    </source>
</evidence>
<dbReference type="SMART" id="SM00567">
    <property type="entry name" value="EZ_HEAT"/>
    <property type="match status" value="4"/>
</dbReference>
<dbReference type="InterPro" id="IPR011989">
    <property type="entry name" value="ARM-like"/>
</dbReference>